<evidence type="ECO:0000256" key="1">
    <source>
        <dbReference type="SAM" id="MobiDB-lite"/>
    </source>
</evidence>
<proteinExistence type="predicted"/>
<keyword evidence="3" id="KW-1185">Reference proteome</keyword>
<sequence>MAEKSGSGCTEKSISAGGVEVGVTCSHSGVCSVRVRHSQDSSLSPRQVKRVRPRKSELLTFEGHPLSLVFPTDDQSILAGNALAALLTCTAQHSEAVGARGDVSCTSHHGRADSQHARGYSGSVGTGLHHRSLHHL</sequence>
<gene>
    <name evidence="2" type="ORF">C0Q70_19267</name>
</gene>
<feature type="region of interest" description="Disordered" evidence="1">
    <location>
        <begin position="106"/>
        <end position="136"/>
    </location>
</feature>
<reference evidence="2 3" key="1">
    <citation type="submission" date="2018-04" db="EMBL/GenBank/DDBJ databases">
        <title>The genome of golden apple snail Pomacea canaliculata provides insight into stress tolerance and invasive adaptation.</title>
        <authorList>
            <person name="Liu C."/>
            <person name="Liu B."/>
            <person name="Ren Y."/>
            <person name="Zhang Y."/>
            <person name="Wang H."/>
            <person name="Li S."/>
            <person name="Jiang F."/>
            <person name="Yin L."/>
            <person name="Zhang G."/>
            <person name="Qian W."/>
            <person name="Fan W."/>
        </authorList>
    </citation>
    <scope>NUCLEOTIDE SEQUENCE [LARGE SCALE GENOMIC DNA]</scope>
    <source>
        <strain evidence="2">SZHN2017</strain>
        <tissue evidence="2">Muscle</tissue>
    </source>
</reference>
<dbReference type="Proteomes" id="UP000245119">
    <property type="component" value="Linkage Group LG12"/>
</dbReference>
<dbReference type="AlphaFoldDB" id="A0A2T7NIU5"/>
<comment type="caution">
    <text evidence="2">The sequence shown here is derived from an EMBL/GenBank/DDBJ whole genome shotgun (WGS) entry which is preliminary data.</text>
</comment>
<dbReference type="EMBL" id="PZQS01000012">
    <property type="protein sequence ID" value="PVD21101.1"/>
    <property type="molecule type" value="Genomic_DNA"/>
</dbReference>
<accession>A0A2T7NIU5</accession>
<name>A0A2T7NIU5_POMCA</name>
<evidence type="ECO:0000313" key="3">
    <source>
        <dbReference type="Proteomes" id="UP000245119"/>
    </source>
</evidence>
<evidence type="ECO:0000313" key="2">
    <source>
        <dbReference type="EMBL" id="PVD21101.1"/>
    </source>
</evidence>
<protein>
    <submittedName>
        <fullName evidence="2">Uncharacterized protein</fullName>
    </submittedName>
</protein>
<organism evidence="2 3">
    <name type="scientific">Pomacea canaliculata</name>
    <name type="common">Golden apple snail</name>
    <dbReference type="NCBI Taxonomy" id="400727"/>
    <lineage>
        <taxon>Eukaryota</taxon>
        <taxon>Metazoa</taxon>
        <taxon>Spiralia</taxon>
        <taxon>Lophotrochozoa</taxon>
        <taxon>Mollusca</taxon>
        <taxon>Gastropoda</taxon>
        <taxon>Caenogastropoda</taxon>
        <taxon>Architaenioglossa</taxon>
        <taxon>Ampullarioidea</taxon>
        <taxon>Ampullariidae</taxon>
        <taxon>Pomacea</taxon>
    </lineage>
</organism>